<name>A0A4V6DG14_9PEZI</name>
<comment type="caution">
    <text evidence="1">The sequence shown here is derived from an EMBL/GenBank/DDBJ whole genome shotgun (WGS) entry which is preliminary data.</text>
</comment>
<evidence type="ECO:0000313" key="1">
    <source>
        <dbReference type="EMBL" id="TKW50776.1"/>
    </source>
</evidence>
<gene>
    <name evidence="1" type="ORF">CTA1_11820</name>
</gene>
<protein>
    <submittedName>
        <fullName evidence="1">Uncharacterized protein</fullName>
    </submittedName>
</protein>
<dbReference type="EMBL" id="PJEX01000361">
    <property type="protein sequence ID" value="TKW50776.1"/>
    <property type="molecule type" value="Genomic_DNA"/>
</dbReference>
<sequence length="69" mass="7982">MKCYCYSHGILRNIEHTSIACQKRAGQGVQGIRRKGYCYIDEDEVDLFKDVRVPLFSLPLRTLHAKQVL</sequence>
<keyword evidence="2" id="KW-1185">Reference proteome</keyword>
<dbReference type="AlphaFoldDB" id="A0A4V6DG14"/>
<dbReference type="Proteomes" id="UP000310108">
    <property type="component" value="Unassembled WGS sequence"/>
</dbReference>
<accession>A0A4V6DG14</accession>
<evidence type="ECO:0000313" key="2">
    <source>
        <dbReference type="Proteomes" id="UP000310108"/>
    </source>
</evidence>
<proteinExistence type="predicted"/>
<organism evidence="1 2">
    <name type="scientific">Colletotrichum tanaceti</name>
    <dbReference type="NCBI Taxonomy" id="1306861"/>
    <lineage>
        <taxon>Eukaryota</taxon>
        <taxon>Fungi</taxon>
        <taxon>Dikarya</taxon>
        <taxon>Ascomycota</taxon>
        <taxon>Pezizomycotina</taxon>
        <taxon>Sordariomycetes</taxon>
        <taxon>Hypocreomycetidae</taxon>
        <taxon>Glomerellales</taxon>
        <taxon>Glomerellaceae</taxon>
        <taxon>Colletotrichum</taxon>
        <taxon>Colletotrichum destructivum species complex</taxon>
    </lineage>
</organism>
<reference evidence="1 2" key="1">
    <citation type="journal article" date="2019" name="PLoS ONE">
        <title>Comparative genome analysis indicates high evolutionary potential of pathogenicity genes in Colletotrichum tanaceti.</title>
        <authorList>
            <person name="Lelwala R.V."/>
            <person name="Korhonen P.K."/>
            <person name="Young N.D."/>
            <person name="Scott J.B."/>
            <person name="Ades P.A."/>
            <person name="Gasser R.B."/>
            <person name="Taylor P.W.J."/>
        </authorList>
    </citation>
    <scope>NUCLEOTIDE SEQUENCE [LARGE SCALE GENOMIC DNA]</scope>
    <source>
        <strain evidence="1">BRIP57314</strain>
    </source>
</reference>